<protein>
    <submittedName>
        <fullName evidence="1">Uncharacterized protein</fullName>
    </submittedName>
</protein>
<organism evidence="1 2">
    <name type="scientific">Cichorium intybus</name>
    <name type="common">Chicory</name>
    <dbReference type="NCBI Taxonomy" id="13427"/>
    <lineage>
        <taxon>Eukaryota</taxon>
        <taxon>Viridiplantae</taxon>
        <taxon>Streptophyta</taxon>
        <taxon>Embryophyta</taxon>
        <taxon>Tracheophyta</taxon>
        <taxon>Spermatophyta</taxon>
        <taxon>Magnoliopsida</taxon>
        <taxon>eudicotyledons</taxon>
        <taxon>Gunneridae</taxon>
        <taxon>Pentapetalae</taxon>
        <taxon>asterids</taxon>
        <taxon>campanulids</taxon>
        <taxon>Asterales</taxon>
        <taxon>Asteraceae</taxon>
        <taxon>Cichorioideae</taxon>
        <taxon>Cichorieae</taxon>
        <taxon>Cichoriinae</taxon>
        <taxon>Cichorium</taxon>
    </lineage>
</organism>
<sequence>MKRKWKRKLNRKRRVDCRCLDSSKLYLIQNVVPVKLASKISLIITKLRRVKLSLDPYEKEAGEAVKLLLKGYGTGNSSGNERINVMAEIDVPGHGESWGIGYPDLWPSTSCKEPLDVSKNFTFEVLSEFYKTCARYFLSSFSI</sequence>
<dbReference type="EMBL" id="CM042011">
    <property type="protein sequence ID" value="KAI3766234.1"/>
    <property type="molecule type" value="Genomic_DNA"/>
</dbReference>
<evidence type="ECO:0000313" key="2">
    <source>
        <dbReference type="Proteomes" id="UP001055811"/>
    </source>
</evidence>
<reference evidence="1 2" key="2">
    <citation type="journal article" date="2022" name="Mol. Ecol. Resour.">
        <title>The genomes of chicory, endive, great burdock and yacon provide insights into Asteraceae paleo-polyploidization history and plant inulin production.</title>
        <authorList>
            <person name="Fan W."/>
            <person name="Wang S."/>
            <person name="Wang H."/>
            <person name="Wang A."/>
            <person name="Jiang F."/>
            <person name="Liu H."/>
            <person name="Zhao H."/>
            <person name="Xu D."/>
            <person name="Zhang Y."/>
        </authorList>
    </citation>
    <scope>NUCLEOTIDE SEQUENCE [LARGE SCALE GENOMIC DNA]</scope>
    <source>
        <strain evidence="2">cv. Punajuju</strain>
        <tissue evidence="1">Leaves</tissue>
    </source>
</reference>
<comment type="caution">
    <text evidence="1">The sequence shown here is derived from an EMBL/GenBank/DDBJ whole genome shotgun (WGS) entry which is preliminary data.</text>
</comment>
<accession>A0ACB9F562</accession>
<reference evidence="2" key="1">
    <citation type="journal article" date="2022" name="Mol. Ecol. Resour.">
        <title>The genomes of chicory, endive, great burdock and yacon provide insights into Asteraceae palaeo-polyploidization history and plant inulin production.</title>
        <authorList>
            <person name="Fan W."/>
            <person name="Wang S."/>
            <person name="Wang H."/>
            <person name="Wang A."/>
            <person name="Jiang F."/>
            <person name="Liu H."/>
            <person name="Zhao H."/>
            <person name="Xu D."/>
            <person name="Zhang Y."/>
        </authorList>
    </citation>
    <scope>NUCLEOTIDE SEQUENCE [LARGE SCALE GENOMIC DNA]</scope>
    <source>
        <strain evidence="2">cv. Punajuju</strain>
    </source>
</reference>
<gene>
    <name evidence="1" type="ORF">L2E82_16286</name>
</gene>
<dbReference type="Proteomes" id="UP001055811">
    <property type="component" value="Linkage Group LG03"/>
</dbReference>
<keyword evidence="2" id="KW-1185">Reference proteome</keyword>
<evidence type="ECO:0000313" key="1">
    <source>
        <dbReference type="EMBL" id="KAI3766234.1"/>
    </source>
</evidence>
<proteinExistence type="predicted"/>
<name>A0ACB9F562_CICIN</name>